<dbReference type="EMBL" id="BDIP01000183">
    <property type="protein sequence ID" value="GIQ80513.1"/>
    <property type="molecule type" value="Genomic_DNA"/>
</dbReference>
<evidence type="ECO:0000313" key="3">
    <source>
        <dbReference type="EMBL" id="GIQ80513.1"/>
    </source>
</evidence>
<gene>
    <name evidence="2" type="ORF">KIPB_000752</name>
    <name evidence="3" type="ORF">KIPB_001323</name>
</gene>
<feature type="region of interest" description="Disordered" evidence="1">
    <location>
        <begin position="29"/>
        <end position="60"/>
    </location>
</feature>
<proteinExistence type="predicted"/>
<dbReference type="AlphaFoldDB" id="A0A9K3CQJ1"/>
<reference evidence="3" key="1">
    <citation type="submission" date="2016-10" db="EMBL/GenBank/DDBJ databases">
        <authorList>
            <person name="Tanifuji G."/>
            <person name="Kume K."/>
            <person name="Nakayama T."/>
            <person name="Takabayashi S."/>
            <person name="Hashimoto T."/>
        </authorList>
    </citation>
    <scope>NUCLEOTIDE SEQUENCE</scope>
    <source>
        <strain evidence="3">NY0173</strain>
    </source>
</reference>
<accession>A0A9K3CQJ1</accession>
<name>A0A9K3CQJ1_9EUKA</name>
<organism evidence="3 4">
    <name type="scientific">Kipferlia bialata</name>
    <dbReference type="NCBI Taxonomy" id="797122"/>
    <lineage>
        <taxon>Eukaryota</taxon>
        <taxon>Metamonada</taxon>
        <taxon>Carpediemonas-like organisms</taxon>
        <taxon>Kipferlia</taxon>
    </lineage>
</organism>
<comment type="caution">
    <text evidence="3">The sequence shown here is derived from an EMBL/GenBank/DDBJ whole genome shotgun (WGS) entry which is preliminary data.</text>
</comment>
<dbReference type="EMBL" id="BDIP01000091">
    <property type="protein sequence ID" value="GIQ80027.1"/>
    <property type="molecule type" value="Genomic_DNA"/>
</dbReference>
<evidence type="ECO:0000313" key="2">
    <source>
        <dbReference type="EMBL" id="GIQ80027.1"/>
    </source>
</evidence>
<reference evidence="3 4" key="2">
    <citation type="journal article" date="2018" name="PLoS ONE">
        <title>The draft genome of Kipferlia bialata reveals reductive genome evolution in fornicate parasites.</title>
        <authorList>
            <person name="Tanifuji G."/>
            <person name="Takabayashi S."/>
            <person name="Kume K."/>
            <person name="Takagi M."/>
            <person name="Nakayama T."/>
            <person name="Kamikawa R."/>
            <person name="Inagaki Y."/>
            <person name="Hashimoto T."/>
        </authorList>
    </citation>
    <scope>NUCLEOTIDE SEQUENCE [LARGE SCALE GENOMIC DNA]</scope>
    <source>
        <strain evidence="3">NY0173</strain>
    </source>
</reference>
<sequence length="60" mass="6536">ELVGFVEPRFYVAPESRAAVMSRMFGGNTLSAKDKEPVPEPESEAESEGEQGDVSMEESD</sequence>
<feature type="compositionally biased region" description="Acidic residues" evidence="1">
    <location>
        <begin position="39"/>
        <end position="60"/>
    </location>
</feature>
<evidence type="ECO:0000313" key="4">
    <source>
        <dbReference type="Proteomes" id="UP000265618"/>
    </source>
</evidence>
<keyword evidence="4" id="KW-1185">Reference proteome</keyword>
<protein>
    <submittedName>
        <fullName evidence="3">Uncharacterized protein</fullName>
    </submittedName>
</protein>
<evidence type="ECO:0000256" key="1">
    <source>
        <dbReference type="SAM" id="MobiDB-lite"/>
    </source>
</evidence>
<feature type="non-terminal residue" evidence="3">
    <location>
        <position position="60"/>
    </location>
</feature>
<dbReference type="Proteomes" id="UP000265618">
    <property type="component" value="Unassembled WGS sequence"/>
</dbReference>